<dbReference type="InterPro" id="IPR011006">
    <property type="entry name" value="CheY-like_superfamily"/>
</dbReference>
<dbReference type="OMA" id="DEVFNCP"/>
<dbReference type="RefSeq" id="WP_015069960.1">
    <property type="nucleotide sequence ID" value="NZ_CP013126.1"/>
</dbReference>
<dbReference type="GeneID" id="88086320"/>
<keyword evidence="6" id="KW-1185">Reference proteome</keyword>
<evidence type="ECO:0000313" key="5">
    <source>
        <dbReference type="Proteomes" id="UP000075221"/>
    </source>
</evidence>
<dbReference type="PROSITE" id="PS50110">
    <property type="entry name" value="RESPONSE_REGULATORY"/>
    <property type="match status" value="1"/>
</dbReference>
<dbReference type="Gene3D" id="3.40.50.2300">
    <property type="match status" value="1"/>
</dbReference>
<evidence type="ECO:0000256" key="1">
    <source>
        <dbReference type="PROSITE-ProRule" id="PRU00169"/>
    </source>
</evidence>
<dbReference type="GO" id="GO:0000160">
    <property type="term" value="P:phosphorelay signal transduction system"/>
    <property type="evidence" value="ECO:0007669"/>
    <property type="project" value="InterPro"/>
</dbReference>
<dbReference type="InterPro" id="IPR001789">
    <property type="entry name" value="Sig_transdc_resp-reg_receiver"/>
</dbReference>
<dbReference type="KEGG" id="aaci:ASQ49_15035"/>
<dbReference type="OrthoDB" id="3395459at2"/>
<name>A0A142KKV3_9ACTN</name>
<dbReference type="EMBL" id="CP014352">
    <property type="protein sequence ID" value="AMS06741.1"/>
    <property type="molecule type" value="Genomic_DNA"/>
</dbReference>
<dbReference type="SUPFAM" id="SSF52172">
    <property type="entry name" value="CheY-like"/>
    <property type="match status" value="1"/>
</dbReference>
<proteinExistence type="predicted"/>
<dbReference type="AlphaFoldDB" id="A0A142KKV3"/>
<accession>A0A142KKV3</accession>
<dbReference type="Proteomes" id="UP000178666">
    <property type="component" value="Chromosome"/>
</dbReference>
<dbReference type="EMBL" id="CP015970">
    <property type="protein sequence ID" value="AOZ45531.1"/>
    <property type="molecule type" value="Genomic_DNA"/>
</dbReference>
<dbReference type="Proteomes" id="UP000075221">
    <property type="component" value="Chromosome"/>
</dbReference>
<protein>
    <submittedName>
        <fullName evidence="3">Transcriptional regulator</fullName>
    </submittedName>
</protein>
<evidence type="ECO:0000259" key="2">
    <source>
        <dbReference type="PROSITE" id="PS50110"/>
    </source>
</evidence>
<reference evidence="3 5" key="2">
    <citation type="submission" date="2016-02" db="EMBL/GenBank/DDBJ databases">
        <title>Complete Genome Sequence of Propionibacterium acidipropionici ATCC 55737.</title>
        <authorList>
            <person name="Luna Flores C.H."/>
            <person name="Nielsen L.K."/>
            <person name="Marcellin E."/>
        </authorList>
    </citation>
    <scope>NUCLEOTIDE SEQUENCE [LARGE SCALE GENOMIC DNA]</scope>
    <source>
        <strain evidence="3 5">ATCC 55737</strain>
    </source>
</reference>
<evidence type="ECO:0000313" key="6">
    <source>
        <dbReference type="Proteomes" id="UP000178666"/>
    </source>
</evidence>
<keyword evidence="1" id="KW-0597">Phosphoprotein</keyword>
<dbReference type="SMART" id="SM00448">
    <property type="entry name" value="REC"/>
    <property type="match status" value="1"/>
</dbReference>
<sequence>MTEDQSSGGPTLKVLVYSDDRQVREQVRLALGRRISPDLPEIEVVDVATQPAAIHAVDSGNYDVVIADGEAVPSGGMGLCHQLKDEVSDCPPVVLLVARVADAWLASWSRADAISTHPVDPVELPRVVAGVVRAAAEV</sequence>
<feature type="domain" description="Response regulatory" evidence="2">
    <location>
        <begin position="13"/>
        <end position="132"/>
    </location>
</feature>
<feature type="modified residue" description="4-aspartylphosphate" evidence="1">
    <location>
        <position position="68"/>
    </location>
</feature>
<gene>
    <name evidence="4" type="ORF">A8L58_01065</name>
    <name evidence="3" type="ORF">AXH35_16125</name>
</gene>
<organism evidence="3 5">
    <name type="scientific">Acidipropionibacterium acidipropionici</name>
    <dbReference type="NCBI Taxonomy" id="1748"/>
    <lineage>
        <taxon>Bacteria</taxon>
        <taxon>Bacillati</taxon>
        <taxon>Actinomycetota</taxon>
        <taxon>Actinomycetes</taxon>
        <taxon>Propionibacteriales</taxon>
        <taxon>Propionibacteriaceae</taxon>
        <taxon>Acidipropionibacterium</taxon>
    </lineage>
</organism>
<evidence type="ECO:0000313" key="4">
    <source>
        <dbReference type="EMBL" id="AOZ45531.1"/>
    </source>
</evidence>
<reference evidence="4 6" key="1">
    <citation type="journal article" date="2016" name="Plant Dis.">
        <title>Improved production of propionic acid using genome shuffling.</title>
        <authorList>
            <person name="Luna-Flores C.H."/>
            <person name="Palfreyman R.W."/>
            <person name="Kromer J.O."/>
            <person name="Nielsen L.K."/>
            <person name="Marcellin E."/>
        </authorList>
    </citation>
    <scope>NUCLEOTIDE SEQUENCE [LARGE SCALE GENOMIC DNA]</scope>
    <source>
        <strain evidence="4 6">F3E8</strain>
    </source>
</reference>
<evidence type="ECO:0000313" key="3">
    <source>
        <dbReference type="EMBL" id="AMS06741.1"/>
    </source>
</evidence>